<dbReference type="EMBL" id="CAJVRM010000734">
    <property type="protein sequence ID" value="CAG8983690.1"/>
    <property type="molecule type" value="Genomic_DNA"/>
</dbReference>
<keyword evidence="3" id="KW-1185">Reference proteome</keyword>
<name>A0A9N9LYK9_9HELO</name>
<dbReference type="OrthoDB" id="341259at2759"/>
<comment type="caution">
    <text evidence="2">The sequence shown here is derived from an EMBL/GenBank/DDBJ whole genome shotgun (WGS) entry which is preliminary data.</text>
</comment>
<protein>
    <recommendedName>
        <fullName evidence="1">Single-strand DNA deaminase toxin A-like C-terminal domain-containing protein</fullName>
    </recommendedName>
</protein>
<sequence>MAMSGWSHAETRERIGGDWTYDVMDIAKLVRHELAEDSARDRGEPGRFNASHAEKQLTAYFINRHVFLPQEKQHSIQEESLVVDIDNRLETILRNSTKVQELQKLEKTWKRLVYELRKLEGSWTRLIAELRRMDKKWERQALGLADAEIDARILQNKRMTHKLEADIKTVQAELWRVLVAPPEDMPELEKHAEVRDFRKLHRELREIKKKLDSHQKLVDLSKYAPQFSLTSAAILISSPGAKVCMDCTSFVEKVNGYFGLSIE</sequence>
<evidence type="ECO:0000313" key="3">
    <source>
        <dbReference type="Proteomes" id="UP000701801"/>
    </source>
</evidence>
<dbReference type="AlphaFoldDB" id="A0A9N9LYK9"/>
<gene>
    <name evidence="2" type="ORF">HYALB_00006259</name>
</gene>
<proteinExistence type="predicted"/>
<dbReference type="Pfam" id="PF24120">
    <property type="entry name" value="SsdA_C"/>
    <property type="match status" value="1"/>
</dbReference>
<evidence type="ECO:0000313" key="2">
    <source>
        <dbReference type="EMBL" id="CAG8983690.1"/>
    </source>
</evidence>
<dbReference type="InterPro" id="IPR057517">
    <property type="entry name" value="SsdA-like_C"/>
</dbReference>
<organism evidence="2 3">
    <name type="scientific">Hymenoscyphus albidus</name>
    <dbReference type="NCBI Taxonomy" id="595503"/>
    <lineage>
        <taxon>Eukaryota</taxon>
        <taxon>Fungi</taxon>
        <taxon>Dikarya</taxon>
        <taxon>Ascomycota</taxon>
        <taxon>Pezizomycotina</taxon>
        <taxon>Leotiomycetes</taxon>
        <taxon>Helotiales</taxon>
        <taxon>Helotiaceae</taxon>
        <taxon>Hymenoscyphus</taxon>
    </lineage>
</organism>
<accession>A0A9N9LYK9</accession>
<dbReference type="Proteomes" id="UP000701801">
    <property type="component" value="Unassembled WGS sequence"/>
</dbReference>
<evidence type="ECO:0000259" key="1">
    <source>
        <dbReference type="Pfam" id="PF24120"/>
    </source>
</evidence>
<reference evidence="2" key="1">
    <citation type="submission" date="2021-07" db="EMBL/GenBank/DDBJ databases">
        <authorList>
            <person name="Durling M."/>
        </authorList>
    </citation>
    <scope>NUCLEOTIDE SEQUENCE</scope>
</reference>
<feature type="domain" description="Single-strand DNA deaminase toxin A-like C-terminal" evidence="1">
    <location>
        <begin position="2"/>
        <end position="57"/>
    </location>
</feature>